<dbReference type="EMBL" id="CAJOBA010001788">
    <property type="protein sequence ID" value="CAF3614417.1"/>
    <property type="molecule type" value="Genomic_DNA"/>
</dbReference>
<keyword evidence="5" id="KW-0175">Coiled coil</keyword>
<dbReference type="InterPro" id="IPR000504">
    <property type="entry name" value="RRM_dom"/>
</dbReference>
<feature type="region of interest" description="Disordered" evidence="6">
    <location>
        <begin position="186"/>
        <end position="209"/>
    </location>
</feature>
<reference evidence="8" key="1">
    <citation type="submission" date="2021-02" db="EMBL/GenBank/DDBJ databases">
        <authorList>
            <person name="Nowell W R."/>
        </authorList>
    </citation>
    <scope>NUCLEOTIDE SEQUENCE</scope>
</reference>
<dbReference type="Proteomes" id="UP000681722">
    <property type="component" value="Unassembled WGS sequence"/>
</dbReference>
<name>A0A813TDD4_9BILA</name>
<evidence type="ECO:0000256" key="5">
    <source>
        <dbReference type="SAM" id="Coils"/>
    </source>
</evidence>
<dbReference type="Proteomes" id="UP000682733">
    <property type="component" value="Unassembled WGS sequence"/>
</dbReference>
<dbReference type="CDD" id="cd12550">
    <property type="entry name" value="RRM_II_PABPN1"/>
    <property type="match status" value="1"/>
</dbReference>
<evidence type="ECO:0000313" key="8">
    <source>
        <dbReference type="EMBL" id="CAF0810710.1"/>
    </source>
</evidence>
<gene>
    <name evidence="8" type="ORF">GPM918_LOCUS4013</name>
    <name evidence="9" type="ORF">OVA965_LOCUS6090</name>
    <name evidence="10" type="ORF">SRO942_LOCUS4013</name>
    <name evidence="11" type="ORF">TMI583_LOCUS6086</name>
</gene>
<dbReference type="GO" id="GO:0005737">
    <property type="term" value="C:cytoplasm"/>
    <property type="evidence" value="ECO:0007669"/>
    <property type="project" value="UniProtKB-SubCell"/>
</dbReference>
<dbReference type="PANTHER" id="PTHR23236:SF12">
    <property type="entry name" value="EUKARYOTIC INITIATION FACTOR 4B-RELATED"/>
    <property type="match status" value="1"/>
</dbReference>
<organism evidence="8 12">
    <name type="scientific">Didymodactylos carnosus</name>
    <dbReference type="NCBI Taxonomy" id="1234261"/>
    <lineage>
        <taxon>Eukaryota</taxon>
        <taxon>Metazoa</taxon>
        <taxon>Spiralia</taxon>
        <taxon>Gnathifera</taxon>
        <taxon>Rotifera</taxon>
        <taxon>Eurotatoria</taxon>
        <taxon>Bdelloidea</taxon>
        <taxon>Philodinida</taxon>
        <taxon>Philodinidae</taxon>
        <taxon>Didymodactylos</taxon>
    </lineage>
</organism>
<evidence type="ECO:0000313" key="12">
    <source>
        <dbReference type="Proteomes" id="UP000663829"/>
    </source>
</evidence>
<dbReference type="Proteomes" id="UP000677228">
    <property type="component" value="Unassembled WGS sequence"/>
</dbReference>
<evidence type="ECO:0000313" key="9">
    <source>
        <dbReference type="EMBL" id="CAF0829918.1"/>
    </source>
</evidence>
<evidence type="ECO:0000256" key="3">
    <source>
        <dbReference type="ARBA" id="ARBA00022884"/>
    </source>
</evidence>
<evidence type="ECO:0000259" key="7">
    <source>
        <dbReference type="PROSITE" id="PS50102"/>
    </source>
</evidence>
<feature type="domain" description="RRM" evidence="7">
    <location>
        <begin position="110"/>
        <end position="187"/>
    </location>
</feature>
<comment type="subcellular location">
    <subcellularLocation>
        <location evidence="1">Cytoplasm</location>
    </subcellularLocation>
</comment>
<dbReference type="Gene3D" id="3.30.70.330">
    <property type="match status" value="1"/>
</dbReference>
<dbReference type="FunFam" id="3.30.70.330:FF:000311">
    <property type="entry name" value="polyadenylate-binding protein 2"/>
    <property type="match status" value="1"/>
</dbReference>
<dbReference type="PANTHER" id="PTHR23236">
    <property type="entry name" value="EUKARYOTIC TRANSLATION INITIATION FACTOR 4B/4H"/>
    <property type="match status" value="1"/>
</dbReference>
<feature type="coiled-coil region" evidence="5">
    <location>
        <begin position="52"/>
        <end position="89"/>
    </location>
</feature>
<dbReference type="EMBL" id="CAJNOQ010000520">
    <property type="protein sequence ID" value="CAF0810710.1"/>
    <property type="molecule type" value="Genomic_DNA"/>
</dbReference>
<dbReference type="GO" id="GO:0008143">
    <property type="term" value="F:poly(A) binding"/>
    <property type="evidence" value="ECO:0007669"/>
    <property type="project" value="TreeGrafter"/>
</dbReference>
<evidence type="ECO:0000256" key="6">
    <source>
        <dbReference type="SAM" id="MobiDB-lite"/>
    </source>
</evidence>
<evidence type="ECO:0000313" key="11">
    <source>
        <dbReference type="EMBL" id="CAF3614417.1"/>
    </source>
</evidence>
<comment type="caution">
    <text evidence="8">The sequence shown here is derived from an EMBL/GenBank/DDBJ whole genome shotgun (WGS) entry which is preliminary data.</text>
</comment>
<evidence type="ECO:0000256" key="4">
    <source>
        <dbReference type="PROSITE-ProRule" id="PRU00176"/>
    </source>
</evidence>
<dbReference type="InterPro" id="IPR035979">
    <property type="entry name" value="RBD_domain_sf"/>
</dbReference>
<evidence type="ECO:0000313" key="10">
    <source>
        <dbReference type="EMBL" id="CAF3596342.1"/>
    </source>
</evidence>
<dbReference type="Proteomes" id="UP000663829">
    <property type="component" value="Unassembled WGS sequence"/>
</dbReference>
<proteinExistence type="predicted"/>
<dbReference type="GO" id="GO:0005634">
    <property type="term" value="C:nucleus"/>
    <property type="evidence" value="ECO:0007669"/>
    <property type="project" value="TreeGrafter"/>
</dbReference>
<keyword evidence="3 4" id="KW-0694">RNA-binding</keyword>
<dbReference type="EMBL" id="CAJOBC010000520">
    <property type="protein sequence ID" value="CAF3596342.1"/>
    <property type="molecule type" value="Genomic_DNA"/>
</dbReference>
<dbReference type="EMBL" id="CAJNOK010001788">
    <property type="protein sequence ID" value="CAF0829918.1"/>
    <property type="molecule type" value="Genomic_DNA"/>
</dbReference>
<dbReference type="InterPro" id="IPR012677">
    <property type="entry name" value="Nucleotide-bd_a/b_plait_sf"/>
</dbReference>
<keyword evidence="12" id="KW-1185">Reference proteome</keyword>
<evidence type="ECO:0000256" key="1">
    <source>
        <dbReference type="ARBA" id="ARBA00004496"/>
    </source>
</evidence>
<accession>A0A813TDD4</accession>
<dbReference type="PROSITE" id="PS50102">
    <property type="entry name" value="RRM"/>
    <property type="match status" value="1"/>
</dbReference>
<evidence type="ECO:0000256" key="2">
    <source>
        <dbReference type="ARBA" id="ARBA00022490"/>
    </source>
</evidence>
<dbReference type="SUPFAM" id="SSF54928">
    <property type="entry name" value="RNA-binding domain, RBD"/>
    <property type="match status" value="1"/>
</dbReference>
<dbReference type="OrthoDB" id="4726at2759"/>
<protein>
    <recommendedName>
        <fullName evidence="7">RRM domain-containing protein</fullName>
    </recommendedName>
</protein>
<keyword evidence="2" id="KW-0963">Cytoplasm</keyword>
<dbReference type="AlphaFoldDB" id="A0A813TDD4"/>
<dbReference type="Pfam" id="PF00076">
    <property type="entry name" value="RRM_1"/>
    <property type="match status" value="1"/>
</dbReference>
<sequence length="247" mass="27788">MSRPRGSAFPKVSYKKFIMDTNGVTSNGITDLVVNAEAQENVQDTMLDTSDMGNDESDIETMRKRIREMEEEAEKLKLMQLEIEKQTQLPGTPGTPQFPTIEEKMEADQRSVYVGNVDYSATAQELENHFHGCGSIHRVTILCDKFSGHPKGYAYVEFADKDSVQTAVALDDSLFKGRQIKVFGKRTNRPGFTSTDRPSRGGRGFARGGRYPRGGAAYMPAYIPTFRGRARPYFRGRGRSSYFYSPY</sequence>
<dbReference type="SMART" id="SM00360">
    <property type="entry name" value="RRM"/>
    <property type="match status" value="1"/>
</dbReference>